<evidence type="ECO:0000313" key="5">
    <source>
        <dbReference type="Proteomes" id="UP001415857"/>
    </source>
</evidence>
<evidence type="ECO:0000256" key="2">
    <source>
        <dbReference type="ARBA" id="ARBA00022737"/>
    </source>
</evidence>
<sequence length="441" mass="50158">MIQACRNSDSQASVLGFLIECYSHKGLFLEGLEVFRETRVHGYVPTIRTCNALLGVLQRKGEPELAWCFYGAVVRNGVSPDQFTWSIIARILGKNRNLERIARMVDMGMYNSVLYNVLIDGYCKRGEFKAALDHLNEMCNRKLNPGFSTYSSILDGACKYGDIEVIEMIRGSMVEKKFIPNSLLSEYDSIIQKFCDLGKTYAAEMFIRRAWEDEKVRLEDATYGCMLRALSRGGRVKEAIELHGVILERGIAVNDSSCYAFVNVLCNEDPSVEVSELLRDMIGRGFSPHAADLSKFITSQCDKRRWREAEDLLNIILEKGFLPDSFCCCSLVEHYCSSGRIDSAIALHDKMEKLKGGLDVTTYNVLLNGLFAKRRVEEAVRLFDYMRAQNLVSSESFSIMVRGLCRAKELRKALRIHDEMMELGLKPERAKYKRLISGFKY</sequence>
<dbReference type="InterPro" id="IPR002885">
    <property type="entry name" value="PPR_rpt"/>
</dbReference>
<keyword evidence="2" id="KW-0677">Repeat</keyword>
<dbReference type="InterPro" id="IPR011990">
    <property type="entry name" value="TPR-like_helical_dom_sf"/>
</dbReference>
<dbReference type="Pfam" id="PF13041">
    <property type="entry name" value="PPR_2"/>
    <property type="match status" value="3"/>
</dbReference>
<feature type="repeat" description="PPR" evidence="3">
    <location>
        <begin position="393"/>
        <end position="427"/>
    </location>
</feature>
<dbReference type="Pfam" id="PF01535">
    <property type="entry name" value="PPR"/>
    <property type="match status" value="3"/>
</dbReference>
<accession>A0AAP0N9S3</accession>
<feature type="repeat" description="PPR" evidence="3">
    <location>
        <begin position="324"/>
        <end position="354"/>
    </location>
</feature>
<gene>
    <name evidence="4" type="ORF">L1049_010173</name>
</gene>
<dbReference type="EMBL" id="JBBPBK010000016">
    <property type="protein sequence ID" value="KAK9267740.1"/>
    <property type="molecule type" value="Genomic_DNA"/>
</dbReference>
<proteinExistence type="inferred from homology"/>
<dbReference type="Proteomes" id="UP001415857">
    <property type="component" value="Unassembled WGS sequence"/>
</dbReference>
<keyword evidence="5" id="KW-1185">Reference proteome</keyword>
<feature type="repeat" description="PPR" evidence="3">
    <location>
        <begin position="359"/>
        <end position="389"/>
    </location>
</feature>
<feature type="repeat" description="PPR" evidence="3">
    <location>
        <begin position="219"/>
        <end position="253"/>
    </location>
</feature>
<comment type="caution">
    <text evidence="4">The sequence shown here is derived from an EMBL/GenBank/DDBJ whole genome shotgun (WGS) entry which is preliminary data.</text>
</comment>
<name>A0AAP0N9S3_LIQFO</name>
<reference evidence="4 5" key="1">
    <citation type="journal article" date="2024" name="Plant J.">
        <title>Genome sequences and population genomics reveal climatic adaptation and genomic divergence between two closely related sweetgum species.</title>
        <authorList>
            <person name="Xu W.Q."/>
            <person name="Ren C.Q."/>
            <person name="Zhang X.Y."/>
            <person name="Comes H.P."/>
            <person name="Liu X.H."/>
            <person name="Li Y.G."/>
            <person name="Kettle C.J."/>
            <person name="Jalonen R."/>
            <person name="Gaisberger H."/>
            <person name="Ma Y.Z."/>
            <person name="Qiu Y.X."/>
        </authorList>
    </citation>
    <scope>NUCLEOTIDE SEQUENCE [LARGE SCALE GENOMIC DNA]</scope>
    <source>
        <strain evidence="4">Hangzhou</strain>
    </source>
</reference>
<dbReference type="Gene3D" id="1.25.40.10">
    <property type="entry name" value="Tetratricopeptide repeat domain"/>
    <property type="match status" value="5"/>
</dbReference>
<evidence type="ECO:0008006" key="6">
    <source>
        <dbReference type="Google" id="ProtNLM"/>
    </source>
</evidence>
<organism evidence="4 5">
    <name type="scientific">Liquidambar formosana</name>
    <name type="common">Formosan gum</name>
    <dbReference type="NCBI Taxonomy" id="63359"/>
    <lineage>
        <taxon>Eukaryota</taxon>
        <taxon>Viridiplantae</taxon>
        <taxon>Streptophyta</taxon>
        <taxon>Embryophyta</taxon>
        <taxon>Tracheophyta</taxon>
        <taxon>Spermatophyta</taxon>
        <taxon>Magnoliopsida</taxon>
        <taxon>eudicotyledons</taxon>
        <taxon>Gunneridae</taxon>
        <taxon>Pentapetalae</taxon>
        <taxon>Saxifragales</taxon>
        <taxon>Altingiaceae</taxon>
        <taxon>Liquidambar</taxon>
    </lineage>
</organism>
<comment type="similarity">
    <text evidence="1">Belongs to the PPR family. P subfamily.</text>
</comment>
<protein>
    <recommendedName>
        <fullName evidence="6">Pentatricopeptide repeat-containing protein</fullName>
    </recommendedName>
</protein>
<feature type="repeat" description="PPR" evidence="3">
    <location>
        <begin position="46"/>
        <end position="80"/>
    </location>
</feature>
<dbReference type="AlphaFoldDB" id="A0AAP0N9S3"/>
<dbReference type="NCBIfam" id="TIGR00756">
    <property type="entry name" value="PPR"/>
    <property type="match status" value="7"/>
</dbReference>
<feature type="repeat" description="PPR" evidence="3">
    <location>
        <begin position="111"/>
        <end position="145"/>
    </location>
</feature>
<dbReference type="PANTHER" id="PTHR47941">
    <property type="entry name" value="PENTATRICOPEPTIDE REPEAT-CONTAINING PROTEIN 3, MITOCHONDRIAL"/>
    <property type="match status" value="1"/>
</dbReference>
<evidence type="ECO:0000313" key="4">
    <source>
        <dbReference type="EMBL" id="KAK9267740.1"/>
    </source>
</evidence>
<evidence type="ECO:0000256" key="3">
    <source>
        <dbReference type="PROSITE-ProRule" id="PRU00708"/>
    </source>
</evidence>
<dbReference type="PROSITE" id="PS51375">
    <property type="entry name" value="PPR"/>
    <property type="match status" value="6"/>
</dbReference>
<evidence type="ECO:0000256" key="1">
    <source>
        <dbReference type="ARBA" id="ARBA00007626"/>
    </source>
</evidence>